<feature type="transmembrane region" description="Helical" evidence="6">
    <location>
        <begin position="28"/>
        <end position="49"/>
    </location>
</feature>
<evidence type="ECO:0000256" key="2">
    <source>
        <dbReference type="ARBA" id="ARBA00022692"/>
    </source>
</evidence>
<feature type="region of interest" description="Disordered" evidence="5">
    <location>
        <begin position="1"/>
        <end position="21"/>
    </location>
</feature>
<dbReference type="EMBL" id="CP036316">
    <property type="protein sequence ID" value="QDT65610.1"/>
    <property type="molecule type" value="Genomic_DNA"/>
</dbReference>
<dbReference type="OrthoDB" id="9787548at2"/>
<comment type="subcellular location">
    <subcellularLocation>
        <location evidence="1">Membrane</location>
        <topology evidence="1">Multi-pass membrane protein</topology>
    </subcellularLocation>
</comment>
<proteinExistence type="predicted"/>
<feature type="transmembrane region" description="Helical" evidence="6">
    <location>
        <begin position="302"/>
        <end position="324"/>
    </location>
</feature>
<name>A0A517TB66_9PLAN</name>
<dbReference type="GO" id="GO:0034755">
    <property type="term" value="P:iron ion transmembrane transport"/>
    <property type="evidence" value="ECO:0007669"/>
    <property type="project" value="TreeGrafter"/>
</dbReference>
<evidence type="ECO:0000256" key="1">
    <source>
        <dbReference type="ARBA" id="ARBA00004141"/>
    </source>
</evidence>
<dbReference type="GO" id="GO:0005384">
    <property type="term" value="F:manganese ion transmembrane transporter activity"/>
    <property type="evidence" value="ECO:0007669"/>
    <property type="project" value="TreeGrafter"/>
</dbReference>
<feature type="transmembrane region" description="Helical" evidence="6">
    <location>
        <begin position="460"/>
        <end position="482"/>
    </location>
</feature>
<dbReference type="AlphaFoldDB" id="A0A517TB66"/>
<dbReference type="RefSeq" id="WP_145263825.1">
    <property type="nucleotide sequence ID" value="NZ_CP036316.1"/>
</dbReference>
<evidence type="ECO:0000256" key="4">
    <source>
        <dbReference type="ARBA" id="ARBA00023136"/>
    </source>
</evidence>
<protein>
    <submittedName>
        <fullName evidence="7">Manganese transport protein MntH</fullName>
    </submittedName>
</protein>
<dbReference type="Proteomes" id="UP000319976">
    <property type="component" value="Chromosome"/>
</dbReference>
<evidence type="ECO:0000256" key="6">
    <source>
        <dbReference type="SAM" id="Phobius"/>
    </source>
</evidence>
<feature type="transmembrane region" description="Helical" evidence="6">
    <location>
        <begin position="249"/>
        <end position="271"/>
    </location>
</feature>
<dbReference type="GO" id="GO:0015086">
    <property type="term" value="F:cadmium ion transmembrane transporter activity"/>
    <property type="evidence" value="ECO:0007669"/>
    <property type="project" value="TreeGrafter"/>
</dbReference>
<dbReference type="KEGG" id="chya:V22_28670"/>
<gene>
    <name evidence="7" type="ORF">V22_28670</name>
</gene>
<sequence>MSDPHESPLEEEVAKSDESGVMPAPTTFWPILMSMGPGVIIAGGIVGSGELIATTKTGAEAGYSLLWLIIIGCVVKVFAQVEFGRFSINTGRTALEGMNELPGPRFKTNWLLWYATITVLFIVSQQGGIVGAAGQSLALTVPITGDFTAWVDASRASELVEYETTYDDAIWSCGLTLLTVVLLSSGRYSLVQNISLVFVLSFTVVTIGNLIALQSIPDWAMSWENLAYGLSFQLPEPSEDLTRAPVTTAMATFGIIGLGAFELIFYPYWCLEKGYARHVGKPDTPGWAERARGWLRIMQYDAWGAMALYTTSTVAFYILGASVLHRQGLNPDSSQLVPVLTEMYRPVFGEAAGVIFLSGAFAVLYSTFFSACASLARLCADLMKFYDLRPDTEESYHRWVGRFGIIIPLVGFVMYYTIRLPGQMILAAGLMQSVMLPMLGAAALYFRYYRCHSGITPSKAWDVFLWLSCISLLIAGIVTAYLKLMPYFN</sequence>
<dbReference type="GO" id="GO:0005886">
    <property type="term" value="C:plasma membrane"/>
    <property type="evidence" value="ECO:0007669"/>
    <property type="project" value="TreeGrafter"/>
</dbReference>
<organism evidence="7 8">
    <name type="scientific">Calycomorphotria hydatis</name>
    <dbReference type="NCBI Taxonomy" id="2528027"/>
    <lineage>
        <taxon>Bacteria</taxon>
        <taxon>Pseudomonadati</taxon>
        <taxon>Planctomycetota</taxon>
        <taxon>Planctomycetia</taxon>
        <taxon>Planctomycetales</taxon>
        <taxon>Planctomycetaceae</taxon>
        <taxon>Calycomorphotria</taxon>
    </lineage>
</organism>
<evidence type="ECO:0000256" key="5">
    <source>
        <dbReference type="SAM" id="MobiDB-lite"/>
    </source>
</evidence>
<dbReference type="InterPro" id="IPR001046">
    <property type="entry name" value="NRAMP_fam"/>
</dbReference>
<feature type="transmembrane region" description="Helical" evidence="6">
    <location>
        <begin position="61"/>
        <end position="79"/>
    </location>
</feature>
<dbReference type="NCBIfam" id="NF037982">
    <property type="entry name" value="Nramp_1"/>
    <property type="match status" value="1"/>
</dbReference>
<feature type="transmembrane region" description="Helical" evidence="6">
    <location>
        <begin position="424"/>
        <end position="448"/>
    </location>
</feature>
<keyword evidence="2 6" id="KW-0812">Transmembrane</keyword>
<keyword evidence="3 6" id="KW-1133">Transmembrane helix</keyword>
<keyword evidence="8" id="KW-1185">Reference proteome</keyword>
<dbReference type="Pfam" id="PF01566">
    <property type="entry name" value="Nramp"/>
    <property type="match status" value="1"/>
</dbReference>
<evidence type="ECO:0000313" key="7">
    <source>
        <dbReference type="EMBL" id="QDT65610.1"/>
    </source>
</evidence>
<evidence type="ECO:0000256" key="3">
    <source>
        <dbReference type="ARBA" id="ARBA00022989"/>
    </source>
</evidence>
<feature type="compositionally biased region" description="Basic and acidic residues" evidence="5">
    <location>
        <begin position="1"/>
        <end position="18"/>
    </location>
</feature>
<keyword evidence="4 6" id="KW-0472">Membrane</keyword>
<feature type="transmembrane region" description="Helical" evidence="6">
    <location>
        <begin position="197"/>
        <end position="216"/>
    </location>
</feature>
<reference evidence="7 8" key="1">
    <citation type="submission" date="2019-02" db="EMBL/GenBank/DDBJ databases">
        <title>Deep-cultivation of Planctomycetes and their phenomic and genomic characterization uncovers novel biology.</title>
        <authorList>
            <person name="Wiegand S."/>
            <person name="Jogler M."/>
            <person name="Boedeker C."/>
            <person name="Pinto D."/>
            <person name="Vollmers J."/>
            <person name="Rivas-Marin E."/>
            <person name="Kohn T."/>
            <person name="Peeters S.H."/>
            <person name="Heuer A."/>
            <person name="Rast P."/>
            <person name="Oberbeckmann S."/>
            <person name="Bunk B."/>
            <person name="Jeske O."/>
            <person name="Meyerdierks A."/>
            <person name="Storesund J.E."/>
            <person name="Kallscheuer N."/>
            <person name="Luecker S."/>
            <person name="Lage O.M."/>
            <person name="Pohl T."/>
            <person name="Merkel B.J."/>
            <person name="Hornburger P."/>
            <person name="Mueller R.-W."/>
            <person name="Bruemmer F."/>
            <person name="Labrenz M."/>
            <person name="Spormann A.M."/>
            <person name="Op den Camp H."/>
            <person name="Overmann J."/>
            <person name="Amann R."/>
            <person name="Jetten M.S.M."/>
            <person name="Mascher T."/>
            <person name="Medema M.H."/>
            <person name="Devos D.P."/>
            <person name="Kaster A.-K."/>
            <person name="Ovreas L."/>
            <person name="Rohde M."/>
            <person name="Galperin M.Y."/>
            <person name="Jogler C."/>
        </authorList>
    </citation>
    <scope>NUCLEOTIDE SEQUENCE [LARGE SCALE GENOMIC DNA]</scope>
    <source>
        <strain evidence="7 8">V22</strain>
    </source>
</reference>
<evidence type="ECO:0000313" key="8">
    <source>
        <dbReference type="Proteomes" id="UP000319976"/>
    </source>
</evidence>
<feature type="transmembrane region" description="Helical" evidence="6">
    <location>
        <begin position="351"/>
        <end position="378"/>
    </location>
</feature>
<dbReference type="PANTHER" id="PTHR11706:SF3">
    <property type="entry name" value="METAL ION TRANSPORT PROTEIN"/>
    <property type="match status" value="1"/>
</dbReference>
<accession>A0A517TB66</accession>
<feature type="transmembrane region" description="Helical" evidence="6">
    <location>
        <begin position="399"/>
        <end position="418"/>
    </location>
</feature>
<dbReference type="PANTHER" id="PTHR11706">
    <property type="entry name" value="SOLUTE CARRIER PROTEIN FAMILY 11 MEMBER"/>
    <property type="match status" value="1"/>
</dbReference>